<dbReference type="EMBL" id="AZGA01000054">
    <property type="protein sequence ID" value="KRM33350.1"/>
    <property type="molecule type" value="Genomic_DNA"/>
</dbReference>
<evidence type="ECO:0000313" key="1">
    <source>
        <dbReference type="EMBL" id="KRM33350.1"/>
    </source>
</evidence>
<dbReference type="Proteomes" id="UP000051236">
    <property type="component" value="Unassembled WGS sequence"/>
</dbReference>
<keyword evidence="2" id="KW-1185">Reference proteome</keyword>
<proteinExistence type="predicted"/>
<gene>
    <name evidence="1" type="ORF">FC83_GL002918</name>
</gene>
<reference evidence="1 2" key="1">
    <citation type="journal article" date="2015" name="Genome Announc.">
        <title>Expanding the biotechnology potential of lactobacilli through comparative genomics of 213 strains and associated genera.</title>
        <authorList>
            <person name="Sun Z."/>
            <person name="Harris H.M."/>
            <person name="McCann A."/>
            <person name="Guo C."/>
            <person name="Argimon S."/>
            <person name="Zhang W."/>
            <person name="Yang X."/>
            <person name="Jeffery I.B."/>
            <person name="Cooney J.C."/>
            <person name="Kagawa T.F."/>
            <person name="Liu W."/>
            <person name="Song Y."/>
            <person name="Salvetti E."/>
            <person name="Wrobel A."/>
            <person name="Rasinkangas P."/>
            <person name="Parkhill J."/>
            <person name="Rea M.C."/>
            <person name="O'Sullivan O."/>
            <person name="Ritari J."/>
            <person name="Douillard F.P."/>
            <person name="Paul Ross R."/>
            <person name="Yang R."/>
            <person name="Briner A.E."/>
            <person name="Felis G.E."/>
            <person name="de Vos W.M."/>
            <person name="Barrangou R."/>
            <person name="Klaenhammer T.R."/>
            <person name="Caufield P.W."/>
            <person name="Cui Y."/>
            <person name="Zhang H."/>
            <person name="O'Toole P.W."/>
        </authorList>
    </citation>
    <scope>NUCLEOTIDE SEQUENCE [LARGE SCALE GENOMIC DNA]</scope>
    <source>
        <strain evidence="1 2">DSM 18527</strain>
    </source>
</reference>
<sequence>MKGGAILFTFGLLTIALIGAFTAFNLAVAKLLNSVTQLIKAWRRLKKRIK</sequence>
<accession>A0A0R1Y115</accession>
<comment type="caution">
    <text evidence="1">The sequence shown here is derived from an EMBL/GenBank/DDBJ whole genome shotgun (WGS) entry which is preliminary data.</text>
</comment>
<dbReference type="AlphaFoldDB" id="A0A0R1Y115"/>
<dbReference type="PATRIC" id="fig|1423734.3.peg.2967"/>
<organism evidence="1 2">
    <name type="scientific">Agrilactobacillus composti DSM 18527 = JCM 14202</name>
    <dbReference type="NCBI Taxonomy" id="1423734"/>
    <lineage>
        <taxon>Bacteria</taxon>
        <taxon>Bacillati</taxon>
        <taxon>Bacillota</taxon>
        <taxon>Bacilli</taxon>
        <taxon>Lactobacillales</taxon>
        <taxon>Lactobacillaceae</taxon>
        <taxon>Agrilactobacillus</taxon>
    </lineage>
</organism>
<evidence type="ECO:0000313" key="2">
    <source>
        <dbReference type="Proteomes" id="UP000051236"/>
    </source>
</evidence>
<protein>
    <submittedName>
        <fullName evidence="1">Uncharacterized protein</fullName>
    </submittedName>
</protein>
<name>A0A0R1Y115_9LACO</name>